<dbReference type="EMBL" id="AZIL01000609">
    <property type="protein sequence ID" value="EWM26603.1"/>
    <property type="molecule type" value="Genomic_DNA"/>
</dbReference>
<accession>W7TST9</accession>
<reference evidence="1 2" key="1">
    <citation type="journal article" date="2014" name="Mol. Plant">
        <title>Chromosome Scale Genome Assembly and Transcriptome Profiling of Nannochloropsis gaditana in Nitrogen Depletion.</title>
        <authorList>
            <person name="Corteggiani Carpinelli E."/>
            <person name="Telatin A."/>
            <person name="Vitulo N."/>
            <person name="Forcato C."/>
            <person name="D'Angelo M."/>
            <person name="Schiavon R."/>
            <person name="Vezzi A."/>
            <person name="Giacometti G.M."/>
            <person name="Morosinotto T."/>
            <person name="Valle G."/>
        </authorList>
    </citation>
    <scope>NUCLEOTIDE SEQUENCE [LARGE SCALE GENOMIC DNA]</scope>
    <source>
        <strain evidence="1 2">B-31</strain>
    </source>
</reference>
<name>W7TST9_9STRA</name>
<proteinExistence type="predicted"/>
<keyword evidence="2" id="KW-1185">Reference proteome</keyword>
<evidence type="ECO:0000313" key="1">
    <source>
        <dbReference type="EMBL" id="EWM26603.1"/>
    </source>
</evidence>
<evidence type="ECO:0000313" key="2">
    <source>
        <dbReference type="Proteomes" id="UP000019335"/>
    </source>
</evidence>
<comment type="caution">
    <text evidence="1">The sequence shown here is derived from an EMBL/GenBank/DDBJ whole genome shotgun (WGS) entry which is preliminary data.</text>
</comment>
<protein>
    <submittedName>
        <fullName evidence="1">Uncharacterized protein</fullName>
    </submittedName>
</protein>
<sequence length="95" mass="10336">MISCEADNTTCSHCCIEFTVHVFATFATEETDGFPQTAHKGRGINSLSHTGNNCCLTCVVQTEALGSIFPTPTLTYPLFNTCVHASYQKELLLDS</sequence>
<organism evidence="1 2">
    <name type="scientific">Nannochloropsis gaditana</name>
    <dbReference type="NCBI Taxonomy" id="72520"/>
    <lineage>
        <taxon>Eukaryota</taxon>
        <taxon>Sar</taxon>
        <taxon>Stramenopiles</taxon>
        <taxon>Ochrophyta</taxon>
        <taxon>Eustigmatophyceae</taxon>
        <taxon>Eustigmatales</taxon>
        <taxon>Monodopsidaceae</taxon>
        <taxon>Nannochloropsis</taxon>
    </lineage>
</organism>
<dbReference type="AlphaFoldDB" id="W7TST9"/>
<gene>
    <name evidence="1" type="ORF">Naga_100001g21</name>
</gene>
<dbReference type="Proteomes" id="UP000019335">
    <property type="component" value="Chromosome 8"/>
</dbReference>